<dbReference type="PANTHER" id="PTHR41251">
    <property type="entry name" value="NON-HOMOLOGOUS END JOINING PROTEIN KU"/>
    <property type="match status" value="1"/>
</dbReference>
<dbReference type="InterPro" id="IPR006164">
    <property type="entry name" value="DNA_bd_Ku70/Ku80"/>
</dbReference>
<dbReference type="PIRSF" id="PIRSF006493">
    <property type="entry name" value="Prok_Ku"/>
    <property type="match status" value="1"/>
</dbReference>
<evidence type="ECO:0000259" key="5">
    <source>
        <dbReference type="SMART" id="SM00559"/>
    </source>
</evidence>
<dbReference type="RefSeq" id="WP_193637140.1">
    <property type="nucleotide sequence ID" value="NZ_JADCSA010000003.1"/>
</dbReference>
<dbReference type="EMBL" id="JADCSA010000003">
    <property type="protein sequence ID" value="MBE7323807.1"/>
    <property type="molecule type" value="Genomic_DNA"/>
</dbReference>
<dbReference type="Proteomes" id="UP000756387">
    <property type="component" value="Unassembled WGS sequence"/>
</dbReference>
<feature type="domain" description="Ku" evidence="5">
    <location>
        <begin position="52"/>
        <end position="184"/>
    </location>
</feature>
<keyword evidence="1 3" id="KW-0238">DNA-binding</keyword>
<dbReference type="NCBIfam" id="TIGR02772">
    <property type="entry name" value="Ku_bact"/>
    <property type="match status" value="1"/>
</dbReference>
<dbReference type="Gene3D" id="2.40.290.10">
    <property type="match status" value="1"/>
</dbReference>
<evidence type="ECO:0000256" key="1">
    <source>
        <dbReference type="ARBA" id="ARBA00023125"/>
    </source>
</evidence>
<comment type="caution">
    <text evidence="6">The sequence shown here is derived from an EMBL/GenBank/DDBJ whole genome shotgun (WGS) entry which is preliminary data.</text>
</comment>
<comment type="similarity">
    <text evidence="3">Belongs to the prokaryotic Ku family.</text>
</comment>
<keyword evidence="7" id="KW-1185">Reference proteome</keyword>
<dbReference type="HAMAP" id="MF_01875">
    <property type="entry name" value="Prokaryotic_Ku"/>
    <property type="match status" value="1"/>
</dbReference>
<keyword evidence="3" id="KW-0227">DNA damage</keyword>
<evidence type="ECO:0000256" key="4">
    <source>
        <dbReference type="SAM" id="MobiDB-lite"/>
    </source>
</evidence>
<protein>
    <recommendedName>
        <fullName evidence="3">Non-homologous end joining protein Ku</fullName>
    </recommendedName>
</protein>
<proteinExistence type="inferred from homology"/>
<comment type="subunit">
    <text evidence="3">Homodimer. Interacts with LigD.</text>
</comment>
<feature type="compositionally biased region" description="Low complexity" evidence="4">
    <location>
        <begin position="291"/>
        <end position="316"/>
    </location>
</feature>
<dbReference type="Pfam" id="PF02735">
    <property type="entry name" value="Ku"/>
    <property type="match status" value="1"/>
</dbReference>
<feature type="compositionally biased region" description="Basic residues" evidence="4">
    <location>
        <begin position="280"/>
        <end position="290"/>
    </location>
</feature>
<evidence type="ECO:0000256" key="3">
    <source>
        <dbReference type="HAMAP-Rule" id="MF_01875"/>
    </source>
</evidence>
<dbReference type="CDD" id="cd00789">
    <property type="entry name" value="KU_like"/>
    <property type="match status" value="1"/>
</dbReference>
<dbReference type="SUPFAM" id="SSF100939">
    <property type="entry name" value="SPOC domain-like"/>
    <property type="match status" value="1"/>
</dbReference>
<dbReference type="InterPro" id="IPR009187">
    <property type="entry name" value="Prok_Ku"/>
</dbReference>
<dbReference type="InterPro" id="IPR016194">
    <property type="entry name" value="SPOC-like_C_dom_sf"/>
</dbReference>
<reference evidence="6 7" key="1">
    <citation type="submission" date="2020-10" db="EMBL/GenBank/DDBJ databases">
        <title>Nocardioides sp. isolated from sludge.</title>
        <authorList>
            <person name="Zhang X."/>
        </authorList>
    </citation>
    <scope>NUCLEOTIDE SEQUENCE [LARGE SCALE GENOMIC DNA]</scope>
    <source>
        <strain evidence="6 7">Y6</strain>
    </source>
</reference>
<dbReference type="SMART" id="SM00559">
    <property type="entry name" value="Ku78"/>
    <property type="match status" value="1"/>
</dbReference>
<evidence type="ECO:0000313" key="6">
    <source>
        <dbReference type="EMBL" id="MBE7323807.1"/>
    </source>
</evidence>
<evidence type="ECO:0000256" key="2">
    <source>
        <dbReference type="ARBA" id="ARBA00023172"/>
    </source>
</evidence>
<dbReference type="PANTHER" id="PTHR41251:SF1">
    <property type="entry name" value="NON-HOMOLOGOUS END JOINING PROTEIN KU"/>
    <property type="match status" value="1"/>
</dbReference>
<evidence type="ECO:0000313" key="7">
    <source>
        <dbReference type="Proteomes" id="UP000756387"/>
    </source>
</evidence>
<feature type="compositionally biased region" description="Basic residues" evidence="4">
    <location>
        <begin position="317"/>
        <end position="337"/>
    </location>
</feature>
<keyword evidence="2 3" id="KW-0233">DNA recombination</keyword>
<name>A0ABR9RRJ3_9ACTN</name>
<sequence length="337" mass="36659">MRAIWKGSVSFGLVNVPVKLYSATESHDVSFRQVHQEDGGRIRYQRVCSIDGEEVPYSEIAKGYETEDGEMVVLTDDDFADLPLTSSREISVEKFVPSDQIDPMLFEKSYYLEPDAAGAKAYALLREALVESDRMAVVTVALRQRTSVAVLRVRPAASGDVIVLQTMMWPDEIRTPDFSVEVGDVKDSEVKMARMLVETLAGDFDPDEFEDDYAEAVEALVKAKIEGGEVRRTETSTKSSGEVVDLLAALQKSVTAAKQARGEAVEDDEDDKAGRSTTKATKKTTPKKTPTKSAAKKGTSAASKKTAAKKTSAQKSTAKKTTAKKAASKKTVARKAS</sequence>
<feature type="region of interest" description="Disordered" evidence="4">
    <location>
        <begin position="260"/>
        <end position="337"/>
    </location>
</feature>
<organism evidence="6 7">
    <name type="scientific">Nocardioides malaquae</name>
    <dbReference type="NCBI Taxonomy" id="2773426"/>
    <lineage>
        <taxon>Bacteria</taxon>
        <taxon>Bacillati</taxon>
        <taxon>Actinomycetota</taxon>
        <taxon>Actinomycetes</taxon>
        <taxon>Propionibacteriales</taxon>
        <taxon>Nocardioidaceae</taxon>
        <taxon>Nocardioides</taxon>
    </lineage>
</organism>
<accession>A0ABR9RRJ3</accession>
<comment type="function">
    <text evidence="3">With LigD forms a non-homologous end joining (NHEJ) DNA repair enzyme, which repairs dsDNA breaks with reduced fidelity. Binds linear dsDNA with 5'- and 3'- overhangs but not closed circular dsDNA nor ssDNA. Recruits and stimulates the ligase activity of LigD.</text>
</comment>
<keyword evidence="3" id="KW-0234">DNA repair</keyword>
<gene>
    <name evidence="3" type="primary">ku</name>
    <name evidence="6" type="ORF">IEQ44_03985</name>
</gene>